<protein>
    <submittedName>
        <fullName evidence="2">Uncharacterized protein</fullName>
    </submittedName>
</protein>
<feature type="region of interest" description="Disordered" evidence="1">
    <location>
        <begin position="297"/>
        <end position="361"/>
    </location>
</feature>
<organism evidence="2 3">
    <name type="scientific">Brassica cretica</name>
    <name type="common">Mustard</name>
    <dbReference type="NCBI Taxonomy" id="69181"/>
    <lineage>
        <taxon>Eukaryota</taxon>
        <taxon>Viridiplantae</taxon>
        <taxon>Streptophyta</taxon>
        <taxon>Embryophyta</taxon>
        <taxon>Tracheophyta</taxon>
        <taxon>Spermatophyta</taxon>
        <taxon>Magnoliopsida</taxon>
        <taxon>eudicotyledons</taxon>
        <taxon>Gunneridae</taxon>
        <taxon>Pentapetalae</taxon>
        <taxon>rosids</taxon>
        <taxon>malvids</taxon>
        <taxon>Brassicales</taxon>
        <taxon>Brassicaceae</taxon>
        <taxon>Brassiceae</taxon>
        <taxon>Brassica</taxon>
    </lineage>
</organism>
<keyword evidence="3" id="KW-1185">Reference proteome</keyword>
<dbReference type="Proteomes" id="UP000266723">
    <property type="component" value="Unassembled WGS sequence"/>
</dbReference>
<evidence type="ECO:0000313" key="2">
    <source>
        <dbReference type="EMBL" id="KAF3544414.1"/>
    </source>
</evidence>
<feature type="compositionally biased region" description="Basic and acidic residues" evidence="1">
    <location>
        <begin position="302"/>
        <end position="317"/>
    </location>
</feature>
<proteinExistence type="predicted"/>
<sequence length="361" mass="40750">MEDMDFNRISIDEITTTSSDKSIAESIDAAHQTSIDDTPPEAGKFPLTNDSNKGVVLGEPKGQLSNAVNQIINKQGTETHVKIHPISERDHETKLPLEDYLNPGKTYSNRSAIKLPKDDTKKFGRERRVDSMDESPLAKIKESLDSLHSALEGQNQFGIYLIDDDTLSELEQREDFVDNSTLKDRYPIPNPDSFTQNYDATVGSRRGRANFRLNQAFTGNRKMATDLNGKIDMIYNELMRKFDTLSEHIKRLDGQIAKNAIAIKREAGRLPGQTDANPKRQINDVILRSERSLNPSAIEINQAEKHADVEKTGENRSRPIILDSPNLESETPRESERPNTEEAAIDFEEEEEELEDDVEID</sequence>
<accession>A0ABQ7BY12</accession>
<evidence type="ECO:0000313" key="3">
    <source>
        <dbReference type="Proteomes" id="UP000266723"/>
    </source>
</evidence>
<comment type="caution">
    <text evidence="2">The sequence shown here is derived from an EMBL/GenBank/DDBJ whole genome shotgun (WGS) entry which is preliminary data.</text>
</comment>
<gene>
    <name evidence="2" type="ORF">DY000_02010558</name>
</gene>
<feature type="compositionally biased region" description="Basic and acidic residues" evidence="1">
    <location>
        <begin position="330"/>
        <end position="340"/>
    </location>
</feature>
<reference evidence="2 3" key="1">
    <citation type="journal article" date="2020" name="BMC Genomics">
        <title>Intraspecific diversification of the crop wild relative Brassica cretica Lam. using demographic model selection.</title>
        <authorList>
            <person name="Kioukis A."/>
            <person name="Michalopoulou V.A."/>
            <person name="Briers L."/>
            <person name="Pirintsos S."/>
            <person name="Studholme D.J."/>
            <person name="Pavlidis P."/>
            <person name="Sarris P.F."/>
        </authorList>
    </citation>
    <scope>NUCLEOTIDE SEQUENCE [LARGE SCALE GENOMIC DNA]</scope>
    <source>
        <strain evidence="3">cv. PFS-1207/04</strain>
    </source>
</reference>
<feature type="compositionally biased region" description="Acidic residues" evidence="1">
    <location>
        <begin position="343"/>
        <end position="361"/>
    </location>
</feature>
<name>A0ABQ7BY12_BRACR</name>
<dbReference type="EMBL" id="QGKV02000832">
    <property type="protein sequence ID" value="KAF3544414.1"/>
    <property type="molecule type" value="Genomic_DNA"/>
</dbReference>
<evidence type="ECO:0000256" key="1">
    <source>
        <dbReference type="SAM" id="MobiDB-lite"/>
    </source>
</evidence>